<feature type="transmembrane region" description="Helical" evidence="1">
    <location>
        <begin position="12"/>
        <end position="31"/>
    </location>
</feature>
<name>A0A382EP85_9ZZZZ</name>
<keyword evidence="1" id="KW-0812">Transmembrane</keyword>
<dbReference type="SUPFAM" id="SSF53300">
    <property type="entry name" value="vWA-like"/>
    <property type="match status" value="1"/>
</dbReference>
<proteinExistence type="predicted"/>
<keyword evidence="1" id="KW-1133">Transmembrane helix</keyword>
<organism evidence="2">
    <name type="scientific">marine metagenome</name>
    <dbReference type="NCBI Taxonomy" id="408172"/>
    <lineage>
        <taxon>unclassified sequences</taxon>
        <taxon>metagenomes</taxon>
        <taxon>ecological metagenomes</taxon>
    </lineage>
</organism>
<dbReference type="EMBL" id="UINC01045626">
    <property type="protein sequence ID" value="SVB52606.1"/>
    <property type="molecule type" value="Genomic_DNA"/>
</dbReference>
<accession>A0A382EP85</accession>
<keyword evidence="1" id="KW-0472">Membrane</keyword>
<feature type="transmembrane region" description="Helical" evidence="1">
    <location>
        <begin position="37"/>
        <end position="56"/>
    </location>
</feature>
<dbReference type="AlphaFoldDB" id="A0A382EP85"/>
<sequence length="170" mass="19900">MIIEFLHQTDYWFWILLLGSVITMIWYIIYFKPEKELSILPFLRLFFVVILLIGLLQPNITQIIQRERVRELSVFVDNSMSMGYHKENSLNRLNKDLSSFREKLINKDIKHSIYYFDHSIYPAINEIPLTATGSTTNIGEIIKSAKYENPEMSMGYLMITDGQNTLGIDP</sequence>
<dbReference type="InterPro" id="IPR036465">
    <property type="entry name" value="vWFA_dom_sf"/>
</dbReference>
<gene>
    <name evidence="2" type="ORF">METZ01_LOCUS205460</name>
</gene>
<feature type="non-terminal residue" evidence="2">
    <location>
        <position position="170"/>
    </location>
</feature>
<evidence type="ECO:0000313" key="2">
    <source>
        <dbReference type="EMBL" id="SVB52606.1"/>
    </source>
</evidence>
<protein>
    <recommendedName>
        <fullName evidence="3">VWFA domain-containing protein</fullName>
    </recommendedName>
</protein>
<evidence type="ECO:0000256" key="1">
    <source>
        <dbReference type="SAM" id="Phobius"/>
    </source>
</evidence>
<reference evidence="2" key="1">
    <citation type="submission" date="2018-05" db="EMBL/GenBank/DDBJ databases">
        <authorList>
            <person name="Lanie J.A."/>
            <person name="Ng W.-L."/>
            <person name="Kazmierczak K.M."/>
            <person name="Andrzejewski T.M."/>
            <person name="Davidsen T.M."/>
            <person name="Wayne K.J."/>
            <person name="Tettelin H."/>
            <person name="Glass J.I."/>
            <person name="Rusch D."/>
            <person name="Podicherti R."/>
            <person name="Tsui H.-C.T."/>
            <person name="Winkler M.E."/>
        </authorList>
    </citation>
    <scope>NUCLEOTIDE SEQUENCE</scope>
</reference>
<dbReference type="PANTHER" id="PTHR37947">
    <property type="entry name" value="BLL2462 PROTEIN"/>
    <property type="match status" value="1"/>
</dbReference>
<evidence type="ECO:0008006" key="3">
    <source>
        <dbReference type="Google" id="ProtNLM"/>
    </source>
</evidence>
<dbReference type="PANTHER" id="PTHR37947:SF1">
    <property type="entry name" value="BLL2462 PROTEIN"/>
    <property type="match status" value="1"/>
</dbReference>